<dbReference type="EMBL" id="ADKX01000017">
    <property type="protein sequence ID" value="EFW05701.1"/>
    <property type="molecule type" value="Genomic_DNA"/>
</dbReference>
<dbReference type="InterPro" id="IPR046532">
    <property type="entry name" value="DUF6597"/>
</dbReference>
<dbReference type="Proteomes" id="UP000003157">
    <property type="component" value="Unassembled WGS sequence"/>
</dbReference>
<dbReference type="PANTHER" id="PTHR43280:SF2">
    <property type="entry name" value="HTH-TYPE TRANSCRIPTIONAL REGULATOR EXSA"/>
    <property type="match status" value="1"/>
</dbReference>
<dbReference type="OrthoDB" id="323290at2"/>
<accession>E7G8I9</accession>
<keyword evidence="1" id="KW-0238">DNA-binding</keyword>
<feature type="domain" description="HTH araC/xylS-type" evidence="2">
    <location>
        <begin position="165"/>
        <end position="263"/>
    </location>
</feature>
<dbReference type="Pfam" id="PF20240">
    <property type="entry name" value="DUF6597"/>
    <property type="match status" value="1"/>
</dbReference>
<reference evidence="3 4" key="1">
    <citation type="submission" date="2010-12" db="EMBL/GenBank/DDBJ databases">
        <title>The Genome Sequence of Coprobacillus sp. strain 29_1.</title>
        <authorList>
            <consortium name="The Broad Institute Genome Sequencing Platform"/>
            <person name="Earl A."/>
            <person name="Ward D."/>
            <person name="Feldgarden M."/>
            <person name="Gevers D."/>
            <person name="Daigneault M."/>
            <person name="Sibley C.D."/>
            <person name="White A."/>
            <person name="Strauss J."/>
            <person name="Allen-Vercoe E."/>
            <person name="Young S.K."/>
            <person name="Zeng Q."/>
            <person name="Gargeya S."/>
            <person name="Fitzgerald M."/>
            <person name="Haas B."/>
            <person name="Abouelleil A."/>
            <person name="Alvarado L."/>
            <person name="Arachchi H.M."/>
            <person name="Berlin A."/>
            <person name="Brown A."/>
            <person name="Chapman S.B."/>
            <person name="Chen Z."/>
            <person name="Dunbar C."/>
            <person name="Freedman E."/>
            <person name="Gearin G."/>
            <person name="Gellesch M."/>
            <person name="Goldberg J."/>
            <person name="Griggs A."/>
            <person name="Gujja S."/>
            <person name="Heilman E."/>
            <person name="Heiman D."/>
            <person name="Howarth C."/>
            <person name="Larson L."/>
            <person name="Lui A."/>
            <person name="MacDonald P.J.P."/>
            <person name="Mehta T."/>
            <person name="Montmayeur A."/>
            <person name="Murphy C."/>
            <person name="Neiman D."/>
            <person name="Pearson M."/>
            <person name="Priest M."/>
            <person name="Roberts A."/>
            <person name="Saif S."/>
            <person name="Shea T."/>
            <person name="Shenoy N."/>
            <person name="Sisk P."/>
            <person name="Stolte C."/>
            <person name="Sykes S."/>
            <person name="White J."/>
            <person name="Yandava C."/>
            <person name="Nusbaum C."/>
            <person name="Birren B."/>
        </authorList>
    </citation>
    <scope>NUCLEOTIDE SEQUENCE [LARGE SCALE GENOMIC DNA]</scope>
    <source>
        <strain evidence="3 4">29_1</strain>
    </source>
</reference>
<gene>
    <name evidence="3" type="ORF">HMPREF9488_01077</name>
</gene>
<organism evidence="3 4">
    <name type="scientific">Coprobacillus cateniformis</name>
    <dbReference type="NCBI Taxonomy" id="100884"/>
    <lineage>
        <taxon>Bacteria</taxon>
        <taxon>Bacillati</taxon>
        <taxon>Bacillota</taxon>
        <taxon>Erysipelotrichia</taxon>
        <taxon>Erysipelotrichales</taxon>
        <taxon>Coprobacillaceae</taxon>
        <taxon>Coprobacillus</taxon>
    </lineage>
</organism>
<evidence type="ECO:0000256" key="1">
    <source>
        <dbReference type="ARBA" id="ARBA00023125"/>
    </source>
</evidence>
<dbReference type="GO" id="GO:0003700">
    <property type="term" value="F:DNA-binding transcription factor activity"/>
    <property type="evidence" value="ECO:0007669"/>
    <property type="project" value="InterPro"/>
</dbReference>
<keyword evidence="4" id="KW-1185">Reference proteome</keyword>
<proteinExistence type="predicted"/>
<dbReference type="eggNOG" id="COG2207">
    <property type="taxonomic scope" value="Bacteria"/>
</dbReference>
<dbReference type="InterPro" id="IPR018060">
    <property type="entry name" value="HTH_AraC"/>
</dbReference>
<dbReference type="HOGENOM" id="CLU_066193_1_0_9"/>
<dbReference type="Gene3D" id="1.10.10.60">
    <property type="entry name" value="Homeodomain-like"/>
    <property type="match status" value="1"/>
</dbReference>
<name>E7G8I9_9FIRM</name>
<evidence type="ECO:0000313" key="3">
    <source>
        <dbReference type="EMBL" id="EFW05701.1"/>
    </source>
</evidence>
<evidence type="ECO:0000313" key="4">
    <source>
        <dbReference type="Proteomes" id="UP000003157"/>
    </source>
</evidence>
<dbReference type="PROSITE" id="PS01124">
    <property type="entry name" value="HTH_ARAC_FAMILY_2"/>
    <property type="match status" value="1"/>
</dbReference>
<dbReference type="STRING" id="100884.GCA_000269565_02923"/>
<sequence length="274" mass="32449">MELKIESYTKPYINKTDHHLYIAPSPKLQNIVAHYTITFQNHELEIPEHSVLNLIPDVSGCFVFKFFDKLSIKVWGPTTKVVTVDNDLNTFPCRFFIEFLPGGLYQVLGINVHSILDQKIELEDLNEALYQEIRDLFEKVTTFDEVVEIIDDILCREVKKHSIHQQIIKSIERIYTQHESFHTSLIAAELGISERQLNRYFHKYVGMSFKKFTKIVNINHLIQDMSKKKLIDLTFDYEYFDQAHFNHVFKEICQTTPTHYLQNLSDFYNELYKF</sequence>
<dbReference type="RefSeq" id="WP_008788193.1">
    <property type="nucleotide sequence ID" value="NZ_AKCB01000002.1"/>
</dbReference>
<dbReference type="AlphaFoldDB" id="E7G8I9"/>
<dbReference type="Pfam" id="PF12833">
    <property type="entry name" value="HTH_18"/>
    <property type="match status" value="1"/>
</dbReference>
<dbReference type="SMART" id="SM00342">
    <property type="entry name" value="HTH_ARAC"/>
    <property type="match status" value="1"/>
</dbReference>
<comment type="caution">
    <text evidence="3">The sequence shown here is derived from an EMBL/GenBank/DDBJ whole genome shotgun (WGS) entry which is preliminary data.</text>
</comment>
<dbReference type="PANTHER" id="PTHR43280">
    <property type="entry name" value="ARAC-FAMILY TRANSCRIPTIONAL REGULATOR"/>
    <property type="match status" value="1"/>
</dbReference>
<dbReference type="GO" id="GO:0043565">
    <property type="term" value="F:sequence-specific DNA binding"/>
    <property type="evidence" value="ECO:0007669"/>
    <property type="project" value="InterPro"/>
</dbReference>
<evidence type="ECO:0000259" key="2">
    <source>
        <dbReference type="PROSITE" id="PS01124"/>
    </source>
</evidence>
<dbReference type="GeneID" id="78230723"/>
<protein>
    <recommendedName>
        <fullName evidence="2">HTH araC/xylS-type domain-containing protein</fullName>
    </recommendedName>
</protein>